<reference evidence="3" key="1">
    <citation type="submission" date="2020-03" db="EMBL/GenBank/DDBJ databases">
        <title>Transcriptomic Profiling of the Digestive Tract of the Rat Flea, Xenopsylla cheopis, Following Blood Feeding and Infection with Yersinia pestis.</title>
        <authorList>
            <person name="Bland D.M."/>
            <person name="Martens C.A."/>
            <person name="Virtaneva K."/>
            <person name="Kanakabandi K."/>
            <person name="Long D."/>
            <person name="Rosenke R."/>
            <person name="Saturday G.A."/>
            <person name="Hoyt F.H."/>
            <person name="Bruno D.P."/>
            <person name="Ribeiro J.M.C."/>
            <person name="Hinnebusch J."/>
        </authorList>
    </citation>
    <scope>NUCLEOTIDE SEQUENCE</scope>
</reference>
<dbReference type="InterPro" id="IPR002125">
    <property type="entry name" value="CMP_dCMP_dom"/>
</dbReference>
<dbReference type="AlphaFoldDB" id="A0A6M2DUR9"/>
<dbReference type="GO" id="GO:0002100">
    <property type="term" value="P:tRNA wobble adenosine to inosine editing"/>
    <property type="evidence" value="ECO:0007669"/>
    <property type="project" value="TreeGrafter"/>
</dbReference>
<proteinExistence type="predicted"/>
<dbReference type="EMBL" id="GIIL01005938">
    <property type="protein sequence ID" value="NOV49664.1"/>
    <property type="molecule type" value="Transcribed_RNA"/>
</dbReference>
<dbReference type="PROSITE" id="PS51747">
    <property type="entry name" value="CYT_DCMP_DEAMINASES_2"/>
    <property type="match status" value="1"/>
</dbReference>
<sequence length="162" mass="18233">MNYEEYMSSAISQAEEALIAQEVPVGCIFLFENKIIAQSRNTVNLTKNATRHAELNCIDQVIEYCKINNLNYDTVFKEIEVIVTVEPCIMCADILYKLKVKKIVFGCANDRFGGNTVVQVSDLYPDHETIIIGGIFSEKAMNLLKIFYKGTNPNAPCPKIKN</sequence>
<accession>A0A6M2DUR9</accession>
<protein>
    <submittedName>
        <fullName evidence="3">Putative cytosine deaminase fcy1</fullName>
    </submittedName>
</protein>
<dbReference type="GO" id="GO:0005634">
    <property type="term" value="C:nucleus"/>
    <property type="evidence" value="ECO:0007669"/>
    <property type="project" value="TreeGrafter"/>
</dbReference>
<dbReference type="InterPro" id="IPR016193">
    <property type="entry name" value="Cytidine_deaminase-like"/>
</dbReference>
<name>A0A6M2DUR9_XENCH</name>
<evidence type="ECO:0000256" key="1">
    <source>
        <dbReference type="ARBA" id="ARBA00022801"/>
    </source>
</evidence>
<dbReference type="GO" id="GO:0005737">
    <property type="term" value="C:cytoplasm"/>
    <property type="evidence" value="ECO:0007669"/>
    <property type="project" value="TreeGrafter"/>
</dbReference>
<feature type="domain" description="CMP/dCMP-type deaminase" evidence="2">
    <location>
        <begin position="1"/>
        <end position="117"/>
    </location>
</feature>
<dbReference type="GO" id="GO:0052717">
    <property type="term" value="F:tRNA-specific adenosine-34 deaminase activity"/>
    <property type="evidence" value="ECO:0007669"/>
    <property type="project" value="TreeGrafter"/>
</dbReference>
<organism evidence="3">
    <name type="scientific">Xenopsylla cheopis</name>
    <name type="common">Oriental rat flea</name>
    <name type="synonym">Pulex cheopis</name>
    <dbReference type="NCBI Taxonomy" id="163159"/>
    <lineage>
        <taxon>Eukaryota</taxon>
        <taxon>Metazoa</taxon>
        <taxon>Ecdysozoa</taxon>
        <taxon>Arthropoda</taxon>
        <taxon>Hexapoda</taxon>
        <taxon>Insecta</taxon>
        <taxon>Pterygota</taxon>
        <taxon>Neoptera</taxon>
        <taxon>Endopterygota</taxon>
        <taxon>Siphonaptera</taxon>
        <taxon>Pulicidae</taxon>
        <taxon>Xenopsyllinae</taxon>
        <taxon>Xenopsylla</taxon>
    </lineage>
</organism>
<dbReference type="Gene3D" id="3.40.140.10">
    <property type="entry name" value="Cytidine Deaminase, domain 2"/>
    <property type="match status" value="1"/>
</dbReference>
<evidence type="ECO:0000259" key="2">
    <source>
        <dbReference type="PROSITE" id="PS51747"/>
    </source>
</evidence>
<dbReference type="SUPFAM" id="SSF53927">
    <property type="entry name" value="Cytidine deaminase-like"/>
    <property type="match status" value="1"/>
</dbReference>
<dbReference type="PANTHER" id="PTHR11079:SF149">
    <property type="entry name" value="TRNA-SPECIFIC ADENOSINE DEAMINASE 2"/>
    <property type="match status" value="1"/>
</dbReference>
<keyword evidence="1" id="KW-0378">Hydrolase</keyword>
<dbReference type="PANTHER" id="PTHR11079">
    <property type="entry name" value="CYTOSINE DEAMINASE FAMILY MEMBER"/>
    <property type="match status" value="1"/>
</dbReference>
<dbReference type="CDD" id="cd01285">
    <property type="entry name" value="nucleoside_deaminase"/>
    <property type="match status" value="1"/>
</dbReference>
<evidence type="ECO:0000313" key="3">
    <source>
        <dbReference type="EMBL" id="NOV49664.1"/>
    </source>
</evidence>
<dbReference type="Pfam" id="PF00383">
    <property type="entry name" value="dCMP_cyt_deam_1"/>
    <property type="match status" value="1"/>
</dbReference>